<evidence type="ECO:0000256" key="2">
    <source>
        <dbReference type="SAM" id="MobiDB-lite"/>
    </source>
</evidence>
<name>A0A1I4FKY5_9HYPH</name>
<reference evidence="4" key="1">
    <citation type="submission" date="2016-10" db="EMBL/GenBank/DDBJ databases">
        <authorList>
            <person name="Varghese N."/>
            <person name="Submissions S."/>
        </authorList>
    </citation>
    <scope>NUCLEOTIDE SEQUENCE [LARGE SCALE GENOMIC DNA]</scope>
    <source>
        <strain evidence="4">CGMCC 1.6474</strain>
    </source>
</reference>
<feature type="region of interest" description="Disordered" evidence="2">
    <location>
        <begin position="142"/>
        <end position="172"/>
    </location>
</feature>
<organism evidence="3 4">
    <name type="scientific">Methylorubrum salsuginis</name>
    <dbReference type="NCBI Taxonomy" id="414703"/>
    <lineage>
        <taxon>Bacteria</taxon>
        <taxon>Pseudomonadati</taxon>
        <taxon>Pseudomonadota</taxon>
        <taxon>Alphaproteobacteria</taxon>
        <taxon>Hyphomicrobiales</taxon>
        <taxon>Methylobacteriaceae</taxon>
        <taxon>Methylorubrum</taxon>
    </lineage>
</organism>
<dbReference type="GO" id="GO:0008270">
    <property type="term" value="F:zinc ion binding"/>
    <property type="evidence" value="ECO:0007669"/>
    <property type="project" value="InterPro"/>
</dbReference>
<dbReference type="InterPro" id="IPR008807">
    <property type="entry name" value="ROS_MUCR"/>
</dbReference>
<dbReference type="GO" id="GO:0003677">
    <property type="term" value="F:DNA binding"/>
    <property type="evidence" value="ECO:0007669"/>
    <property type="project" value="InterPro"/>
</dbReference>
<dbReference type="GO" id="GO:0006355">
    <property type="term" value="P:regulation of DNA-templated transcription"/>
    <property type="evidence" value="ECO:0007669"/>
    <property type="project" value="InterPro"/>
</dbReference>
<protein>
    <submittedName>
        <fullName evidence="3">Transcriptional regulator, MucR family</fullName>
    </submittedName>
</protein>
<dbReference type="Gene3D" id="1.10.10.1550">
    <property type="entry name" value="ROS/MUCR transcriptional regulator protein"/>
    <property type="match status" value="1"/>
</dbReference>
<accession>A0A1I4FKY5</accession>
<gene>
    <name evidence="3" type="ORF">SAMN04488125_11075</name>
</gene>
<dbReference type="RefSeq" id="WP_091946806.1">
    <property type="nucleotide sequence ID" value="NZ_FOSV01000010.1"/>
</dbReference>
<comment type="similarity">
    <text evidence="1">Belongs to the ros/MucR family.</text>
</comment>
<keyword evidence="4" id="KW-1185">Reference proteome</keyword>
<dbReference type="AlphaFoldDB" id="A0A1I4FKY5"/>
<sequence length="172" mass="17623">MADDDKPFPILEAYAVFDPTLGYTADIVSAYLGKNPTAIDQLPKLILSVSSALKASVAVDVPAGDGGAAQAEKPSEAQISASITPDALISFLDGKPYKTIRRHLTTHGLTPEGYRARFGLPVDYPMVSPNYSAARSELAKAAGLGRGGAAPEAPEAGPSAGDAAPVDESIAA</sequence>
<dbReference type="STRING" id="414703.SAMN04488125_11075"/>
<proteinExistence type="inferred from homology"/>
<evidence type="ECO:0000313" key="4">
    <source>
        <dbReference type="Proteomes" id="UP000198804"/>
    </source>
</evidence>
<evidence type="ECO:0000313" key="3">
    <source>
        <dbReference type="EMBL" id="SFL18109.1"/>
    </source>
</evidence>
<dbReference type="OrthoDB" id="7994667at2"/>
<dbReference type="Proteomes" id="UP000198804">
    <property type="component" value="Unassembled WGS sequence"/>
</dbReference>
<evidence type="ECO:0000256" key="1">
    <source>
        <dbReference type="ARBA" id="ARBA00007031"/>
    </source>
</evidence>
<dbReference type="InterPro" id="IPR041920">
    <property type="entry name" value="ROS/MUCR_sf"/>
</dbReference>
<dbReference type="EMBL" id="FOSV01000010">
    <property type="protein sequence ID" value="SFL18109.1"/>
    <property type="molecule type" value="Genomic_DNA"/>
</dbReference>
<feature type="compositionally biased region" description="Low complexity" evidence="2">
    <location>
        <begin position="142"/>
        <end position="164"/>
    </location>
</feature>
<dbReference type="Pfam" id="PF05443">
    <property type="entry name" value="ROS_MUCR"/>
    <property type="match status" value="1"/>
</dbReference>